<accession>A0A099I5U5</accession>
<name>A0A099I5U5_CLOIN</name>
<dbReference type="Pfam" id="PF11428">
    <property type="entry name" value="DUF3196"/>
    <property type="match status" value="1"/>
</dbReference>
<dbReference type="Proteomes" id="UP000030008">
    <property type="component" value="Unassembled WGS sequence"/>
</dbReference>
<gene>
    <name evidence="1" type="ORF">CIAN88_09690</name>
</gene>
<organism evidence="1 2">
    <name type="scientific">Clostridium innocuum</name>
    <dbReference type="NCBI Taxonomy" id="1522"/>
    <lineage>
        <taxon>Bacteria</taxon>
        <taxon>Bacillati</taxon>
        <taxon>Bacillota</taxon>
        <taxon>Clostridia</taxon>
        <taxon>Eubacteriales</taxon>
        <taxon>Clostridiaceae</taxon>
        <taxon>Clostridium</taxon>
    </lineage>
</organism>
<proteinExistence type="predicted"/>
<dbReference type="RefSeq" id="WP_044905203.1">
    <property type="nucleotide sequence ID" value="NZ_BAABXQ010000003.1"/>
</dbReference>
<dbReference type="SUPFAM" id="SSF116965">
    <property type="entry name" value="Hypothetical protein MPN330"/>
    <property type="match status" value="1"/>
</dbReference>
<evidence type="ECO:0000313" key="2">
    <source>
        <dbReference type="Proteomes" id="UP000030008"/>
    </source>
</evidence>
<dbReference type="AlphaFoldDB" id="A0A099I5U5"/>
<evidence type="ECO:0008006" key="3">
    <source>
        <dbReference type="Google" id="ProtNLM"/>
    </source>
</evidence>
<dbReference type="InterPro" id="IPR024503">
    <property type="entry name" value="DUF3196"/>
</dbReference>
<reference evidence="1 2" key="1">
    <citation type="submission" date="2014-08" db="EMBL/GenBank/DDBJ databases">
        <title>Clostridium innocuum, an unnegligible vancomycin-resistant pathogen causing extra-intestinal infections.</title>
        <authorList>
            <person name="Feng Y."/>
            <person name="Chiu C.-H."/>
        </authorList>
    </citation>
    <scope>NUCLEOTIDE SEQUENCE [LARGE SCALE GENOMIC DNA]</scope>
    <source>
        <strain evidence="1 2">AN88</strain>
    </source>
</reference>
<dbReference type="EMBL" id="JQIF01000041">
    <property type="protein sequence ID" value="KGJ53314.1"/>
    <property type="molecule type" value="Genomic_DNA"/>
</dbReference>
<evidence type="ECO:0000313" key="1">
    <source>
        <dbReference type="EMBL" id="KGJ53314.1"/>
    </source>
</evidence>
<comment type="caution">
    <text evidence="1">The sequence shown here is derived from an EMBL/GenBank/DDBJ whole genome shotgun (WGS) entry which is preliminary data.</text>
</comment>
<protein>
    <recommendedName>
        <fullName evidence="3">DUF3196 domain-containing protein</fullName>
    </recommendedName>
</protein>
<sequence>MDTYYEDILKKVETLMKDAQFAEAYAILDEELSMPYIPREYEEPLIAYYNQCRSECKWKDTAVREEDIETLLKGSLEEAFLAIEQLKKSNIRNHMDAVADYLSQNPHYLVRSLMIEAMMEQNITDEVSVDIDGLEVTFSPCSLDAPMESEGALEAVNYLKDWFENDNPTFTMMCVETLVKEAYLRLPFNIEEDEALPLAAAVTAYVFHAYEEHKAWMLFEEEKGLAQYRGYELLLRKHEM</sequence>